<keyword evidence="5" id="KW-1185">Reference proteome</keyword>
<dbReference type="SMART" id="SM00034">
    <property type="entry name" value="CLECT"/>
    <property type="match status" value="1"/>
</dbReference>
<dbReference type="EMBL" id="AZBU02000003">
    <property type="protein sequence ID" value="TKR89796.1"/>
    <property type="molecule type" value="Genomic_DNA"/>
</dbReference>
<dbReference type="InterPro" id="IPR016187">
    <property type="entry name" value="CTDL_fold"/>
</dbReference>
<evidence type="ECO:0000256" key="1">
    <source>
        <dbReference type="SAM" id="SignalP"/>
    </source>
</evidence>
<dbReference type="OrthoDB" id="5869583at2759"/>
<dbReference type="InterPro" id="IPR002035">
    <property type="entry name" value="VWF_A"/>
</dbReference>
<dbReference type="Gene3D" id="3.40.50.410">
    <property type="entry name" value="von Willebrand factor, type A domain"/>
    <property type="match status" value="2"/>
</dbReference>
<dbReference type="CDD" id="cd00037">
    <property type="entry name" value="CLECT"/>
    <property type="match status" value="1"/>
</dbReference>
<comment type="caution">
    <text evidence="4">The sequence shown here is derived from an EMBL/GenBank/DDBJ whole genome shotgun (WGS) entry which is preliminary data.</text>
</comment>
<dbReference type="SUPFAM" id="SSF56436">
    <property type="entry name" value="C-type lectin-like"/>
    <property type="match status" value="1"/>
</dbReference>
<dbReference type="InterPro" id="IPR001304">
    <property type="entry name" value="C-type_lectin-like"/>
</dbReference>
<keyword evidence="1" id="KW-0732">Signal</keyword>
<dbReference type="AlphaFoldDB" id="A0A4U5P1F3"/>
<sequence>MRSPVGLLLVFFHLWTYGMTLGQQVDFITVLDSSANVGENSFQTEKTLLKSLLEGVTSAEQHRLSVVSNNGEILSKWTTITNGLTVLKTAPFSSNGTNLARSLLLTENLLAEVSNATHRLIIVFTASNLDCIHDVTIKSPCRGLATLISNTQNTVIIISARFHDTMWPVVEIQGSYVSLKVSGNLRQKFAQAVMKSSGLKLTFSSENLNHESMMDSQSHRPFITFKDREVSGQRDKLQNRKECSTDTEKIAIDMVYLLDSTIGIGENSFHTLKTETSAILQHFNIGQRSSSSRVAVINLGASAHLLSDLTTYESTEKSVQKAPFLNDNTLNVEAGLKAAKAVLDKNSKHTRQKMVVLWTSKRVECPSDEANDPCRVAHSLESAHIRLVTIDAVFHDAPAGGKKSTIAPDECDRFLSSDSDIPGEVAARAARVNCYCGKPDWFQLTDGCRAYKVCVYQAEMELAYDDASDNCKGYGGKILSIYNKRMNELAQDIATTHDLGESFIGLQFTYNGSKTTWSDGIQFRFKSSYNNFVAWPDRFSCTSFEKSGKWKSSACGAQMLSFCERPACDGESKECENF</sequence>
<evidence type="ECO:0000313" key="4">
    <source>
        <dbReference type="EMBL" id="TKR89796.1"/>
    </source>
</evidence>
<protein>
    <recommendedName>
        <fullName evidence="6">C-type lectin domain-containing protein</fullName>
    </recommendedName>
</protein>
<reference evidence="4 5" key="1">
    <citation type="journal article" date="2015" name="Genome Biol.">
        <title>Comparative genomics of Steinernema reveals deeply conserved gene regulatory networks.</title>
        <authorList>
            <person name="Dillman A.R."/>
            <person name="Macchietto M."/>
            <person name="Porter C.F."/>
            <person name="Rogers A."/>
            <person name="Williams B."/>
            <person name="Antoshechkin I."/>
            <person name="Lee M.M."/>
            <person name="Goodwin Z."/>
            <person name="Lu X."/>
            <person name="Lewis E.E."/>
            <person name="Goodrich-Blair H."/>
            <person name="Stock S.P."/>
            <person name="Adams B.J."/>
            <person name="Sternberg P.W."/>
            <person name="Mortazavi A."/>
        </authorList>
    </citation>
    <scope>NUCLEOTIDE SEQUENCE [LARGE SCALE GENOMIC DNA]</scope>
    <source>
        <strain evidence="4 5">ALL</strain>
    </source>
</reference>
<organism evidence="4 5">
    <name type="scientific">Steinernema carpocapsae</name>
    <name type="common">Entomopathogenic nematode</name>
    <dbReference type="NCBI Taxonomy" id="34508"/>
    <lineage>
        <taxon>Eukaryota</taxon>
        <taxon>Metazoa</taxon>
        <taxon>Ecdysozoa</taxon>
        <taxon>Nematoda</taxon>
        <taxon>Chromadorea</taxon>
        <taxon>Rhabditida</taxon>
        <taxon>Tylenchina</taxon>
        <taxon>Panagrolaimomorpha</taxon>
        <taxon>Strongyloidoidea</taxon>
        <taxon>Steinernematidae</taxon>
        <taxon>Steinernema</taxon>
    </lineage>
</organism>
<evidence type="ECO:0008006" key="6">
    <source>
        <dbReference type="Google" id="ProtNLM"/>
    </source>
</evidence>
<evidence type="ECO:0000259" key="2">
    <source>
        <dbReference type="PROSITE" id="PS50041"/>
    </source>
</evidence>
<dbReference type="PANTHER" id="PTHR31024:SF3">
    <property type="entry name" value="C-TYPE LECTIN-RELATED"/>
    <property type="match status" value="1"/>
</dbReference>
<feature type="chain" id="PRO_5020769866" description="C-type lectin domain-containing protein" evidence="1">
    <location>
        <begin position="23"/>
        <end position="578"/>
    </location>
</feature>
<dbReference type="PANTHER" id="PTHR31024">
    <property type="entry name" value="C-TYPE LECTIN"/>
    <property type="match status" value="1"/>
</dbReference>
<feature type="domain" description="C-type lectin" evidence="2">
    <location>
        <begin position="454"/>
        <end position="564"/>
    </location>
</feature>
<dbReference type="SUPFAM" id="SSF53300">
    <property type="entry name" value="vWA-like"/>
    <property type="match status" value="2"/>
</dbReference>
<dbReference type="InterPro" id="IPR016186">
    <property type="entry name" value="C-type_lectin-like/link_sf"/>
</dbReference>
<evidence type="ECO:0000259" key="3">
    <source>
        <dbReference type="PROSITE" id="PS50234"/>
    </source>
</evidence>
<dbReference type="Gene3D" id="3.10.100.10">
    <property type="entry name" value="Mannose-Binding Protein A, subunit A"/>
    <property type="match status" value="1"/>
</dbReference>
<feature type="signal peptide" evidence="1">
    <location>
        <begin position="1"/>
        <end position="22"/>
    </location>
</feature>
<dbReference type="InterPro" id="IPR036465">
    <property type="entry name" value="vWFA_dom_sf"/>
</dbReference>
<evidence type="ECO:0000313" key="5">
    <source>
        <dbReference type="Proteomes" id="UP000298663"/>
    </source>
</evidence>
<feature type="domain" description="VWFA" evidence="3">
    <location>
        <begin position="253"/>
        <end position="390"/>
    </location>
</feature>
<reference evidence="4 5" key="2">
    <citation type="journal article" date="2019" name="G3 (Bethesda)">
        <title>Hybrid Assembly of the Genome of the Entomopathogenic Nematode Steinernema carpocapsae Identifies the X-Chromosome.</title>
        <authorList>
            <person name="Serra L."/>
            <person name="Macchietto M."/>
            <person name="Macias-Munoz A."/>
            <person name="McGill C.J."/>
            <person name="Rodriguez I.M."/>
            <person name="Rodriguez B."/>
            <person name="Murad R."/>
            <person name="Mortazavi A."/>
        </authorList>
    </citation>
    <scope>NUCLEOTIDE SEQUENCE [LARGE SCALE GENOMIC DNA]</scope>
    <source>
        <strain evidence="4 5">ALL</strain>
    </source>
</reference>
<name>A0A4U5P1F3_STECR</name>
<dbReference type="PROSITE" id="PS50234">
    <property type="entry name" value="VWFA"/>
    <property type="match status" value="1"/>
</dbReference>
<dbReference type="PROSITE" id="PS50041">
    <property type="entry name" value="C_TYPE_LECTIN_2"/>
    <property type="match status" value="1"/>
</dbReference>
<gene>
    <name evidence="4" type="ORF">L596_013844</name>
</gene>
<dbReference type="SMART" id="SM00327">
    <property type="entry name" value="VWA"/>
    <property type="match status" value="2"/>
</dbReference>
<dbReference type="Proteomes" id="UP000298663">
    <property type="component" value="Unassembled WGS sequence"/>
</dbReference>
<dbReference type="Pfam" id="PF00092">
    <property type="entry name" value="VWA"/>
    <property type="match status" value="1"/>
</dbReference>
<accession>A0A4U5P1F3</accession>
<dbReference type="Pfam" id="PF00059">
    <property type="entry name" value="Lectin_C"/>
    <property type="match status" value="1"/>
</dbReference>
<proteinExistence type="predicted"/>